<feature type="transmembrane region" description="Helical" evidence="1">
    <location>
        <begin position="36"/>
        <end position="54"/>
    </location>
</feature>
<protein>
    <submittedName>
        <fullName evidence="2">Uncharacterized protein</fullName>
    </submittedName>
</protein>
<dbReference type="EMBL" id="SMKU01000002">
    <property type="protein sequence ID" value="TDD97656.1"/>
    <property type="molecule type" value="Genomic_DNA"/>
</dbReference>
<gene>
    <name evidence="2" type="ORF">E1298_01075</name>
</gene>
<dbReference type="Proteomes" id="UP000294513">
    <property type="component" value="Unassembled WGS sequence"/>
</dbReference>
<sequence length="107" mass="11997">MIQLLGTIGLVAGAVAATAFVGLYHLSARWWRSEEGIHLMAFTGALAVVFDWQSVRALIVGMRQVSLGVEITRAAIYCTVAALLVWRLWLLYRLQIRPGMKRERGRQ</sequence>
<organism evidence="2 3">
    <name type="scientific">Actinomadura rubrisoli</name>
    <dbReference type="NCBI Taxonomy" id="2530368"/>
    <lineage>
        <taxon>Bacteria</taxon>
        <taxon>Bacillati</taxon>
        <taxon>Actinomycetota</taxon>
        <taxon>Actinomycetes</taxon>
        <taxon>Streptosporangiales</taxon>
        <taxon>Thermomonosporaceae</taxon>
        <taxon>Actinomadura</taxon>
    </lineage>
</organism>
<evidence type="ECO:0000256" key="1">
    <source>
        <dbReference type="SAM" id="Phobius"/>
    </source>
</evidence>
<reference evidence="2 3" key="1">
    <citation type="submission" date="2019-03" db="EMBL/GenBank/DDBJ databases">
        <title>Draft genome sequences of novel Actinobacteria.</title>
        <authorList>
            <person name="Sahin N."/>
            <person name="Ay H."/>
            <person name="Saygin H."/>
        </authorList>
    </citation>
    <scope>NUCLEOTIDE SEQUENCE [LARGE SCALE GENOMIC DNA]</scope>
    <source>
        <strain evidence="2 3">H3C3</strain>
    </source>
</reference>
<dbReference type="RefSeq" id="WP_131888818.1">
    <property type="nucleotide sequence ID" value="NZ_SMKU01000002.1"/>
</dbReference>
<keyword evidence="1" id="KW-0472">Membrane</keyword>
<keyword evidence="1" id="KW-1133">Transmembrane helix</keyword>
<keyword evidence="3" id="KW-1185">Reference proteome</keyword>
<keyword evidence="1" id="KW-0812">Transmembrane</keyword>
<feature type="transmembrane region" description="Helical" evidence="1">
    <location>
        <begin position="6"/>
        <end position="24"/>
    </location>
</feature>
<comment type="caution">
    <text evidence="2">The sequence shown here is derived from an EMBL/GenBank/DDBJ whole genome shotgun (WGS) entry which is preliminary data.</text>
</comment>
<proteinExistence type="predicted"/>
<dbReference type="AlphaFoldDB" id="A0A4R5CFB8"/>
<dbReference type="OrthoDB" id="3544027at2"/>
<dbReference type="Pfam" id="PF23778">
    <property type="entry name" value="Phage_holin_2"/>
    <property type="match status" value="1"/>
</dbReference>
<evidence type="ECO:0000313" key="2">
    <source>
        <dbReference type="EMBL" id="TDD97656.1"/>
    </source>
</evidence>
<name>A0A4R5CFB8_9ACTN</name>
<feature type="transmembrane region" description="Helical" evidence="1">
    <location>
        <begin position="74"/>
        <end position="92"/>
    </location>
</feature>
<dbReference type="InterPro" id="IPR056964">
    <property type="entry name" value="Phage_holin"/>
</dbReference>
<evidence type="ECO:0000313" key="3">
    <source>
        <dbReference type="Proteomes" id="UP000294513"/>
    </source>
</evidence>
<accession>A0A4R5CFB8</accession>